<dbReference type="InterPro" id="IPR051607">
    <property type="entry name" value="Metallo-dep_hydrolases"/>
</dbReference>
<proteinExistence type="predicted"/>
<dbReference type="Gene3D" id="3.20.20.140">
    <property type="entry name" value="Metal-dependent hydrolases"/>
    <property type="match status" value="1"/>
</dbReference>
<evidence type="ECO:0000313" key="6">
    <source>
        <dbReference type="EMBL" id="RDB15198.1"/>
    </source>
</evidence>
<reference evidence="6" key="1">
    <citation type="submission" date="2018-04" db="EMBL/GenBank/DDBJ databases">
        <title>Whole genome sequencing of Hypsizygus marmoreus.</title>
        <authorList>
            <person name="Choi I.-G."/>
            <person name="Min B."/>
            <person name="Kim J.-G."/>
            <person name="Kim S."/>
            <person name="Oh Y.-L."/>
            <person name="Kong W.-S."/>
            <person name="Park H."/>
            <person name="Jeong J."/>
            <person name="Song E.-S."/>
        </authorList>
    </citation>
    <scope>NUCLEOTIDE SEQUENCE [LARGE SCALE GENOMIC DNA]</scope>
    <source>
        <strain evidence="6">51987-8</strain>
    </source>
</reference>
<protein>
    <submittedName>
        <fullName evidence="6">Guanine deaminase</fullName>
    </submittedName>
</protein>
<comment type="cofactor">
    <cofactor evidence="1">
        <name>Zn(2+)</name>
        <dbReference type="ChEBI" id="CHEBI:29105"/>
    </cofactor>
</comment>
<name>A0A369IZM0_HYPMA</name>
<evidence type="ECO:0000259" key="5">
    <source>
        <dbReference type="Pfam" id="PF01979"/>
    </source>
</evidence>
<keyword evidence="7" id="KW-1185">Reference proteome</keyword>
<evidence type="ECO:0000256" key="2">
    <source>
        <dbReference type="ARBA" id="ARBA00022723"/>
    </source>
</evidence>
<dbReference type="GO" id="GO:0008270">
    <property type="term" value="F:zinc ion binding"/>
    <property type="evidence" value="ECO:0007669"/>
    <property type="project" value="TreeGrafter"/>
</dbReference>
<dbReference type="GO" id="GO:0008892">
    <property type="term" value="F:guanine deaminase activity"/>
    <property type="evidence" value="ECO:0007669"/>
    <property type="project" value="TreeGrafter"/>
</dbReference>
<keyword evidence="3" id="KW-0378">Hydrolase</keyword>
<dbReference type="EMBL" id="LUEZ02000184">
    <property type="protein sequence ID" value="RDB15198.1"/>
    <property type="molecule type" value="Genomic_DNA"/>
</dbReference>
<dbReference type="GO" id="GO:0005829">
    <property type="term" value="C:cytosol"/>
    <property type="evidence" value="ECO:0007669"/>
    <property type="project" value="TreeGrafter"/>
</dbReference>
<dbReference type="InParanoid" id="A0A369IZM0"/>
<gene>
    <name evidence="6" type="primary">guaD_0</name>
    <name evidence="6" type="ORF">Hypma_004787</name>
</gene>
<keyword evidence="4" id="KW-0862">Zinc</keyword>
<accession>A0A369IZM0</accession>
<evidence type="ECO:0000256" key="3">
    <source>
        <dbReference type="ARBA" id="ARBA00022801"/>
    </source>
</evidence>
<dbReference type="Proteomes" id="UP000076154">
    <property type="component" value="Unassembled WGS sequence"/>
</dbReference>
<dbReference type="InterPro" id="IPR032466">
    <property type="entry name" value="Metal_Hydrolase"/>
</dbReference>
<dbReference type="PANTHER" id="PTHR11271:SF6">
    <property type="entry name" value="GUANINE DEAMINASE"/>
    <property type="match status" value="1"/>
</dbReference>
<keyword evidence="2" id="KW-0479">Metal-binding</keyword>
<dbReference type="InterPro" id="IPR011059">
    <property type="entry name" value="Metal-dep_hydrolase_composite"/>
</dbReference>
<organism evidence="6 7">
    <name type="scientific">Hypsizygus marmoreus</name>
    <name type="common">White beech mushroom</name>
    <name type="synonym">Agaricus marmoreus</name>
    <dbReference type="NCBI Taxonomy" id="39966"/>
    <lineage>
        <taxon>Eukaryota</taxon>
        <taxon>Fungi</taxon>
        <taxon>Dikarya</taxon>
        <taxon>Basidiomycota</taxon>
        <taxon>Agaricomycotina</taxon>
        <taxon>Agaricomycetes</taxon>
        <taxon>Agaricomycetidae</taxon>
        <taxon>Agaricales</taxon>
        <taxon>Tricholomatineae</taxon>
        <taxon>Lyophyllaceae</taxon>
        <taxon>Hypsizygus</taxon>
    </lineage>
</organism>
<dbReference type="InterPro" id="IPR006680">
    <property type="entry name" value="Amidohydro-rel"/>
</dbReference>
<dbReference type="AlphaFoldDB" id="A0A369IZM0"/>
<dbReference type="GO" id="GO:0046098">
    <property type="term" value="P:guanine metabolic process"/>
    <property type="evidence" value="ECO:0007669"/>
    <property type="project" value="TreeGrafter"/>
</dbReference>
<evidence type="ECO:0000313" key="7">
    <source>
        <dbReference type="Proteomes" id="UP000076154"/>
    </source>
</evidence>
<sequence>MLLRGTFLAMPHLGELRFLTDYVLATDSAGFIIHFDKASTSQSQEIIIQSLVPPTIVPDGSFIMPNFCDLHLHAPQFLYQGTGLHLPLMQWLDEYAFKAEERLDADSTLARRVYTRLAARLIEHGIGTVLLFGTIKEETNLILAEVMQLAGIRAFVGKLSMDISSRPTYVEKSAETALSAVNSFVDRCAQLVDHLPSHLRLVKPVITPRFVPTCSDELLQGLGQLSESKSLRIQSHMAEAHDQVDWVRQERGMEDIEVFDRHRLLTPRTIQAHCTFLGHHELSHIASRGTAVAHCPLSNAYFSAEPFHLREALQQGVKVGLGTDIAGGYSVDIMDAMRHAVAVSRMREGARILSHRADGTTHDVSQNLAIDWKEALYLATQGGMHALGLSTGSGSFKIGAPFDAQQIRLFDPETGMGAGALDFFDLETNIPEGRNVDMEMLEKWWCLGDSRNRVAMWVQGIQVTKGFADV</sequence>
<dbReference type="Pfam" id="PF01979">
    <property type="entry name" value="Amidohydro_1"/>
    <property type="match status" value="1"/>
</dbReference>
<dbReference type="SUPFAM" id="SSF51556">
    <property type="entry name" value="Metallo-dependent hydrolases"/>
    <property type="match status" value="1"/>
</dbReference>
<comment type="caution">
    <text evidence="6">The sequence shown here is derived from an EMBL/GenBank/DDBJ whole genome shotgun (WGS) entry which is preliminary data.</text>
</comment>
<evidence type="ECO:0000256" key="1">
    <source>
        <dbReference type="ARBA" id="ARBA00001947"/>
    </source>
</evidence>
<dbReference type="Gene3D" id="2.30.40.10">
    <property type="entry name" value="Urease, subunit C, domain 1"/>
    <property type="match status" value="1"/>
</dbReference>
<evidence type="ECO:0000256" key="4">
    <source>
        <dbReference type="ARBA" id="ARBA00022833"/>
    </source>
</evidence>
<feature type="domain" description="Amidohydrolase-related" evidence="5">
    <location>
        <begin position="62"/>
        <end position="412"/>
    </location>
</feature>
<dbReference type="STRING" id="39966.A0A369IZM0"/>
<dbReference type="OrthoDB" id="194468at2759"/>
<dbReference type="PANTHER" id="PTHR11271">
    <property type="entry name" value="GUANINE DEAMINASE"/>
    <property type="match status" value="1"/>
</dbReference>